<protein>
    <submittedName>
        <fullName evidence="1">Uncharacterized protein</fullName>
    </submittedName>
</protein>
<name>H1KGP0_METEX</name>
<comment type="caution">
    <text evidence="1">The sequence shown here is derived from an EMBL/GenBank/DDBJ whole genome shotgun (WGS) entry which is preliminary data.</text>
</comment>
<gene>
    <name evidence="1" type="ORF">MetexDRAFT_1802</name>
</gene>
<reference evidence="1 2" key="1">
    <citation type="submission" date="2011-09" db="EMBL/GenBank/DDBJ databases">
        <title>The draft genome of Methylobacterium extorquens DSM 13060.</title>
        <authorList>
            <consortium name="US DOE Joint Genome Institute (JGI-PGF)"/>
            <person name="Lucas S."/>
            <person name="Han J."/>
            <person name="Lapidus A."/>
            <person name="Cheng J.-F."/>
            <person name="Goodwin L."/>
            <person name="Pitluck S."/>
            <person name="Peters L."/>
            <person name="Land M.L."/>
            <person name="Hauser L."/>
            <person name="Koskimaki J."/>
            <person name="Halonen O."/>
            <person name="Pirttila A."/>
            <person name="Frank C."/>
            <person name="Woyke T.J."/>
        </authorList>
    </citation>
    <scope>NUCLEOTIDE SEQUENCE [LARGE SCALE GENOMIC DNA]</scope>
    <source>
        <strain evidence="1 2">DSM 13060</strain>
    </source>
</reference>
<accession>H1KGP0</accession>
<organism evidence="1 2">
    <name type="scientific">Methylorubrum extorquens DSM 13060</name>
    <dbReference type="NCBI Taxonomy" id="882800"/>
    <lineage>
        <taxon>Bacteria</taxon>
        <taxon>Pseudomonadati</taxon>
        <taxon>Pseudomonadota</taxon>
        <taxon>Alphaproteobacteria</taxon>
        <taxon>Hyphomicrobiales</taxon>
        <taxon>Methylobacteriaceae</taxon>
        <taxon>Methylorubrum</taxon>
    </lineage>
</organism>
<dbReference type="Proteomes" id="UP000004382">
    <property type="component" value="Unassembled WGS sequence"/>
</dbReference>
<dbReference type="AlphaFoldDB" id="H1KGP0"/>
<sequence length="68" mass="7208">MLSVEPSAIMIQPKTTLRTLPAPSEVVFPGLYAWSPRGGSVCLNSELGLDEWISCRVQAATGCGSLSK</sequence>
<evidence type="ECO:0000313" key="1">
    <source>
        <dbReference type="EMBL" id="EHP93341.1"/>
    </source>
</evidence>
<evidence type="ECO:0000313" key="2">
    <source>
        <dbReference type="Proteomes" id="UP000004382"/>
    </source>
</evidence>
<proteinExistence type="predicted"/>
<dbReference type="EMBL" id="AGJK01000034">
    <property type="protein sequence ID" value="EHP93341.1"/>
    <property type="molecule type" value="Genomic_DNA"/>
</dbReference>